<dbReference type="PROSITE" id="PS50994">
    <property type="entry name" value="INTEGRASE"/>
    <property type="match status" value="1"/>
</dbReference>
<dbReference type="GO" id="GO:0003676">
    <property type="term" value="F:nucleic acid binding"/>
    <property type="evidence" value="ECO:0007669"/>
    <property type="project" value="InterPro"/>
</dbReference>
<protein>
    <recommendedName>
        <fullName evidence="2">Integrase catalytic domain-containing protein</fullName>
    </recommendedName>
</protein>
<accession>A0A2N9G470</accession>
<organism evidence="3">
    <name type="scientific">Fagus sylvatica</name>
    <name type="common">Beechnut</name>
    <dbReference type="NCBI Taxonomy" id="28930"/>
    <lineage>
        <taxon>Eukaryota</taxon>
        <taxon>Viridiplantae</taxon>
        <taxon>Streptophyta</taxon>
        <taxon>Embryophyta</taxon>
        <taxon>Tracheophyta</taxon>
        <taxon>Spermatophyta</taxon>
        <taxon>Magnoliopsida</taxon>
        <taxon>eudicotyledons</taxon>
        <taxon>Gunneridae</taxon>
        <taxon>Pentapetalae</taxon>
        <taxon>rosids</taxon>
        <taxon>fabids</taxon>
        <taxon>Fagales</taxon>
        <taxon>Fagaceae</taxon>
        <taxon>Fagus</taxon>
    </lineage>
</organism>
<evidence type="ECO:0000313" key="3">
    <source>
        <dbReference type="EMBL" id="SPC94169.1"/>
    </source>
</evidence>
<dbReference type="InterPro" id="IPR012337">
    <property type="entry name" value="RNaseH-like_sf"/>
</dbReference>
<feature type="region of interest" description="Disordered" evidence="1">
    <location>
        <begin position="216"/>
        <end position="273"/>
    </location>
</feature>
<dbReference type="AlphaFoldDB" id="A0A2N9G470"/>
<name>A0A2N9G470_FAGSY</name>
<feature type="domain" description="Integrase catalytic" evidence="2">
    <location>
        <begin position="1"/>
        <end position="117"/>
    </location>
</feature>
<dbReference type="PANTHER" id="PTHR48475:SF2">
    <property type="entry name" value="RIBONUCLEASE H"/>
    <property type="match status" value="1"/>
</dbReference>
<dbReference type="Gene3D" id="3.30.420.10">
    <property type="entry name" value="Ribonuclease H-like superfamily/Ribonuclease H"/>
    <property type="match status" value="1"/>
</dbReference>
<dbReference type="SUPFAM" id="SSF53098">
    <property type="entry name" value="Ribonuclease H-like"/>
    <property type="match status" value="1"/>
</dbReference>
<dbReference type="Pfam" id="PF00665">
    <property type="entry name" value="rve"/>
    <property type="match status" value="1"/>
</dbReference>
<dbReference type="InterPro" id="IPR001584">
    <property type="entry name" value="Integrase_cat-core"/>
</dbReference>
<dbReference type="PANTHER" id="PTHR48475">
    <property type="entry name" value="RIBONUCLEASE H"/>
    <property type="match status" value="1"/>
</dbReference>
<evidence type="ECO:0000259" key="2">
    <source>
        <dbReference type="PROSITE" id="PS50994"/>
    </source>
</evidence>
<reference evidence="3" key="1">
    <citation type="submission" date="2018-02" db="EMBL/GenBank/DDBJ databases">
        <authorList>
            <person name="Cohen D.B."/>
            <person name="Kent A.D."/>
        </authorList>
    </citation>
    <scope>NUCLEOTIDE SEQUENCE</scope>
</reference>
<dbReference type="EMBL" id="OIVN01001455">
    <property type="protein sequence ID" value="SPC94169.1"/>
    <property type="molecule type" value="Genomic_DNA"/>
</dbReference>
<evidence type="ECO:0000256" key="1">
    <source>
        <dbReference type="SAM" id="MobiDB-lite"/>
    </source>
</evidence>
<gene>
    <name evidence="3" type="ORF">FSB_LOCUS22051</name>
</gene>
<dbReference type="GO" id="GO:0015074">
    <property type="term" value="P:DNA integration"/>
    <property type="evidence" value="ECO:0007669"/>
    <property type="project" value="InterPro"/>
</dbReference>
<proteinExistence type="predicted"/>
<dbReference type="InterPro" id="IPR036397">
    <property type="entry name" value="RNaseH_sf"/>
</dbReference>
<feature type="compositionally biased region" description="Basic and acidic residues" evidence="1">
    <location>
        <begin position="219"/>
        <end position="258"/>
    </location>
</feature>
<sequence length="273" mass="30592">MHITDADSKKFVWKNIITRFGIPRVLMSDNGSQFISGPFREFCEQYGIRNHFSTPAHPQGNGQAESSNKTLLDGIKKRLEKAKGRWVEELPSILWTYRTTPRSSTGETPFSLTYGVEAVIPLEIGLPTILGDLVLRKVMGSRQDSTHGKLGPNWEGPYKITSVASIGAFRLEGPNGTPFPVSSLIMIKVLHERRNSDPFRCDQGHYPKIMPIRCKKINRSPDKNAHDKSSLKGENPDPFKCERSLSKDHDHQGMDKKIHTGHPGKNAHDKSPS</sequence>